<sequence>MNDNQETNFFDMPDDEFISQSDALEAQALAAVEESQTEEGEADETVLSDTGSEEDSDSSVEGHNEEEETGSEHSDDETDEDDDDTDGEADESDSDGESDEDTDDDESETSETEVTNKDLEALFEPFKANGKMIKVESVDEARTLMQKGANYNKKMAALKPAFKVAKMLENNELLDEDTVSYLIDLQNGNPDALKKLIKDKGIDLDSLESDEDPKYAPTTKHKVTDAELALDDVLAQVRETDTYEATMNLVGKEWDESSKGKLVQNPSMILKLNEHMGNGVYQQIADEMARQDALGQLTGLSDLDAYFKVGNDLMAAGKFGSQTQENSQTQEPEKVVEPVKKKANEQRKSQRKAAAATKAKKPVKEPEVNPFDLSDEDFEKQFGNSIY</sequence>
<dbReference type="Proteomes" id="UP000290131">
    <property type="component" value="Segment"/>
</dbReference>
<feature type="compositionally biased region" description="Basic and acidic residues" evidence="1">
    <location>
        <begin position="331"/>
        <end position="348"/>
    </location>
</feature>
<feature type="compositionally biased region" description="Acidic residues" evidence="1">
    <location>
        <begin position="35"/>
        <end position="111"/>
    </location>
</feature>
<name>A0A3T0IIJ5_9CAUD</name>
<reference evidence="2" key="1">
    <citation type="submission" date="2018-12" db="EMBL/GenBank/DDBJ databases">
        <title>Characterization of a N4-like bacteriophage infecting a coral-derived Vibrio strain.</title>
        <authorList>
            <person name="Huang S."/>
        </authorList>
    </citation>
    <scope>NUCLEOTIDE SEQUENCE [LARGE SCALE GENOMIC DNA]</scope>
</reference>
<organism evidence="2">
    <name type="scientific">Vibrio virus vB_VspP_SBP1</name>
    <dbReference type="NCBI Taxonomy" id="2500581"/>
    <lineage>
        <taxon>Viruses</taxon>
        <taxon>Duplodnaviria</taxon>
        <taxon>Heunggongvirae</taxon>
        <taxon>Uroviricota</taxon>
        <taxon>Caudoviricetes</taxon>
        <taxon>Schitoviridae</taxon>
        <taxon>Electravirus</taxon>
        <taxon>Electravirus Sbp1</taxon>
    </lineage>
</organism>
<feature type="region of interest" description="Disordered" evidence="1">
    <location>
        <begin position="321"/>
        <end position="387"/>
    </location>
</feature>
<feature type="compositionally biased region" description="Low complexity" evidence="1">
    <location>
        <begin position="19"/>
        <end position="34"/>
    </location>
</feature>
<protein>
    <submittedName>
        <fullName evidence="2">Tape measure protein</fullName>
    </submittedName>
</protein>
<gene>
    <name evidence="2" type="ORF">SBP1_gp056</name>
</gene>
<feature type="region of interest" description="Disordered" evidence="1">
    <location>
        <begin position="1"/>
        <end position="120"/>
    </location>
</feature>
<keyword evidence="3" id="KW-1185">Reference proteome</keyword>
<proteinExistence type="predicted"/>
<feature type="compositionally biased region" description="Polar residues" evidence="1">
    <location>
        <begin position="321"/>
        <end position="330"/>
    </location>
</feature>
<accession>A0A3T0IIJ5</accession>
<evidence type="ECO:0000256" key="1">
    <source>
        <dbReference type="SAM" id="MobiDB-lite"/>
    </source>
</evidence>
<dbReference type="EMBL" id="MK301608">
    <property type="protein sequence ID" value="AZU99648.1"/>
    <property type="molecule type" value="Genomic_DNA"/>
</dbReference>
<evidence type="ECO:0000313" key="2">
    <source>
        <dbReference type="EMBL" id="AZU99648.1"/>
    </source>
</evidence>
<evidence type="ECO:0000313" key="3">
    <source>
        <dbReference type="Proteomes" id="UP000290131"/>
    </source>
</evidence>